<dbReference type="SUPFAM" id="SSF51905">
    <property type="entry name" value="FAD/NAD(P)-binding domain"/>
    <property type="match status" value="1"/>
</dbReference>
<keyword evidence="6" id="KW-0472">Membrane</keyword>
<protein>
    <submittedName>
        <fullName evidence="8">FAD-dependent monooxygenase</fullName>
    </submittedName>
</protein>
<evidence type="ECO:0000313" key="8">
    <source>
        <dbReference type="EMBL" id="MFB9522080.1"/>
    </source>
</evidence>
<dbReference type="GO" id="GO:0004497">
    <property type="term" value="F:monooxygenase activity"/>
    <property type="evidence" value="ECO:0007669"/>
    <property type="project" value="UniProtKB-KW"/>
</dbReference>
<dbReference type="Gene3D" id="3.50.50.60">
    <property type="entry name" value="FAD/NAD(P)-binding domain"/>
    <property type="match status" value="1"/>
</dbReference>
<name>A0ABV5PFT9_STRCM</name>
<comment type="cofactor">
    <cofactor evidence="1">
        <name>FAD</name>
        <dbReference type="ChEBI" id="CHEBI:57692"/>
    </cofactor>
</comment>
<dbReference type="InterPro" id="IPR002938">
    <property type="entry name" value="FAD-bd"/>
</dbReference>
<gene>
    <name evidence="8" type="ORF">ACFFTU_19225</name>
</gene>
<feature type="transmembrane region" description="Helical" evidence="6">
    <location>
        <begin position="6"/>
        <end position="24"/>
    </location>
</feature>
<dbReference type="SUPFAM" id="SSF54373">
    <property type="entry name" value="FAD-linked reductases, C-terminal domain"/>
    <property type="match status" value="1"/>
</dbReference>
<dbReference type="PRINTS" id="PR00420">
    <property type="entry name" value="RNGMNOXGNASE"/>
</dbReference>
<keyword evidence="2" id="KW-0285">Flavoprotein</keyword>
<evidence type="ECO:0000256" key="6">
    <source>
        <dbReference type="SAM" id="Phobius"/>
    </source>
</evidence>
<keyword evidence="9" id="KW-1185">Reference proteome</keyword>
<comment type="caution">
    <text evidence="8">The sequence shown here is derived from an EMBL/GenBank/DDBJ whole genome shotgun (WGS) entry which is preliminary data.</text>
</comment>
<evidence type="ECO:0000256" key="2">
    <source>
        <dbReference type="ARBA" id="ARBA00022630"/>
    </source>
</evidence>
<keyword evidence="3" id="KW-0274">FAD</keyword>
<dbReference type="PANTHER" id="PTHR13789:SF318">
    <property type="entry name" value="GERANYLGERANYL DIPHOSPHATE REDUCTASE"/>
    <property type="match status" value="1"/>
</dbReference>
<dbReference type="RefSeq" id="WP_345228829.1">
    <property type="nucleotide sequence ID" value="NZ_BAAAXE010000015.1"/>
</dbReference>
<evidence type="ECO:0000313" key="9">
    <source>
        <dbReference type="Proteomes" id="UP001589718"/>
    </source>
</evidence>
<dbReference type="EMBL" id="JBHMCR010000009">
    <property type="protein sequence ID" value="MFB9522080.1"/>
    <property type="molecule type" value="Genomic_DNA"/>
</dbReference>
<dbReference type="Pfam" id="PF01494">
    <property type="entry name" value="FAD_binding_3"/>
    <property type="match status" value="1"/>
</dbReference>
<keyword evidence="4" id="KW-0560">Oxidoreductase</keyword>
<dbReference type="PANTHER" id="PTHR13789">
    <property type="entry name" value="MONOOXYGENASE"/>
    <property type="match status" value="1"/>
</dbReference>
<evidence type="ECO:0000256" key="5">
    <source>
        <dbReference type="ARBA" id="ARBA00023033"/>
    </source>
</evidence>
<feature type="domain" description="FAD-binding" evidence="7">
    <location>
        <begin position="7"/>
        <end position="342"/>
    </location>
</feature>
<keyword evidence="6" id="KW-0812">Transmembrane</keyword>
<keyword evidence="5 8" id="KW-0503">Monooxygenase</keyword>
<dbReference type="InterPro" id="IPR050493">
    <property type="entry name" value="FAD-dep_Monooxygenase_BioMet"/>
</dbReference>
<dbReference type="InterPro" id="IPR036188">
    <property type="entry name" value="FAD/NAD-bd_sf"/>
</dbReference>
<reference evidence="8 9" key="1">
    <citation type="submission" date="2024-09" db="EMBL/GenBank/DDBJ databases">
        <authorList>
            <person name="Sun Q."/>
            <person name="Mori K."/>
        </authorList>
    </citation>
    <scope>NUCLEOTIDE SEQUENCE [LARGE SCALE GENOMIC DNA]</scope>
    <source>
        <strain evidence="8 9">JCM 4362</strain>
    </source>
</reference>
<sequence length="394" mass="42714">MVDRDIRIAVVGAGVAGLTVAALLRDRGVDCRVFERAPRLVAVGAGIQLSPNGVRVLHGLGLRDSLAATGVRARAIETRSWADGAPIARTPLGDRCEELYGAPYYLIHRADLHRCLTSLLPASAVELGRACARVEERPDAVRLHFTDGTMADADLVIGADGVHSVVRRSVVRDAPRYAGYAVHRGLVPASVVPSFRDDPRVMFWLGPGRHVTYYPVAGGRTVHFSAVGVSPEESPGGGPEDLGAAFGHWHEEVRRVVTSASSVTRWGLYDRDIPDRYATGRVVLLGDAAHPTLPYLSQGANQALEDVTTLVGCLDARPGAPQEAVRQYESLRLPRTAEVHRRARRLAEEFHLPDGPECTDRDQRMRATQDPTHLAWLYGRTAGLPDASDLAPRP</sequence>
<keyword evidence="6" id="KW-1133">Transmembrane helix</keyword>
<evidence type="ECO:0000259" key="7">
    <source>
        <dbReference type="Pfam" id="PF01494"/>
    </source>
</evidence>
<evidence type="ECO:0000256" key="1">
    <source>
        <dbReference type="ARBA" id="ARBA00001974"/>
    </source>
</evidence>
<evidence type="ECO:0000256" key="3">
    <source>
        <dbReference type="ARBA" id="ARBA00022827"/>
    </source>
</evidence>
<organism evidence="8 9">
    <name type="scientific">Streptomyces cremeus</name>
    <dbReference type="NCBI Taxonomy" id="66881"/>
    <lineage>
        <taxon>Bacteria</taxon>
        <taxon>Bacillati</taxon>
        <taxon>Actinomycetota</taxon>
        <taxon>Actinomycetes</taxon>
        <taxon>Kitasatosporales</taxon>
        <taxon>Streptomycetaceae</taxon>
        <taxon>Streptomyces</taxon>
    </lineage>
</organism>
<accession>A0ABV5PFT9</accession>
<evidence type="ECO:0000256" key="4">
    <source>
        <dbReference type="ARBA" id="ARBA00023002"/>
    </source>
</evidence>
<proteinExistence type="predicted"/>
<dbReference type="Proteomes" id="UP001589718">
    <property type="component" value="Unassembled WGS sequence"/>
</dbReference>